<dbReference type="OrthoDB" id="6228672at2759"/>
<feature type="region of interest" description="Disordered" evidence="1">
    <location>
        <begin position="690"/>
        <end position="712"/>
    </location>
</feature>
<feature type="region of interest" description="Disordered" evidence="1">
    <location>
        <begin position="595"/>
        <end position="620"/>
    </location>
</feature>
<organism evidence="2 3">
    <name type="scientific">Fasciolopsis buskii</name>
    <dbReference type="NCBI Taxonomy" id="27845"/>
    <lineage>
        <taxon>Eukaryota</taxon>
        <taxon>Metazoa</taxon>
        <taxon>Spiralia</taxon>
        <taxon>Lophotrochozoa</taxon>
        <taxon>Platyhelminthes</taxon>
        <taxon>Trematoda</taxon>
        <taxon>Digenea</taxon>
        <taxon>Plagiorchiida</taxon>
        <taxon>Echinostomata</taxon>
        <taxon>Echinostomatoidea</taxon>
        <taxon>Fasciolidae</taxon>
        <taxon>Fasciolopsis</taxon>
    </lineage>
</organism>
<proteinExistence type="predicted"/>
<feature type="compositionally biased region" description="Polar residues" evidence="1">
    <location>
        <begin position="597"/>
        <end position="620"/>
    </location>
</feature>
<comment type="caution">
    <text evidence="2">The sequence shown here is derived from an EMBL/GenBank/DDBJ whole genome shotgun (WGS) entry which is preliminary data.</text>
</comment>
<feature type="compositionally biased region" description="Polar residues" evidence="1">
    <location>
        <begin position="931"/>
        <end position="949"/>
    </location>
</feature>
<dbReference type="EMBL" id="LUCM01011679">
    <property type="protein sequence ID" value="KAA0183601.1"/>
    <property type="molecule type" value="Genomic_DNA"/>
</dbReference>
<evidence type="ECO:0000313" key="2">
    <source>
        <dbReference type="EMBL" id="KAA0183601.1"/>
    </source>
</evidence>
<reference evidence="2" key="1">
    <citation type="submission" date="2019-05" db="EMBL/GenBank/DDBJ databases">
        <title>Annotation for the trematode Fasciolopsis buski.</title>
        <authorList>
            <person name="Choi Y.-J."/>
        </authorList>
    </citation>
    <scope>NUCLEOTIDE SEQUENCE</scope>
    <source>
        <strain evidence="2">HT</strain>
        <tissue evidence="2">Whole worm</tissue>
    </source>
</reference>
<feature type="compositionally biased region" description="Low complexity" evidence="1">
    <location>
        <begin position="909"/>
        <end position="930"/>
    </location>
</feature>
<evidence type="ECO:0000313" key="3">
    <source>
        <dbReference type="Proteomes" id="UP000728185"/>
    </source>
</evidence>
<sequence>AAETLALQLLSSHHLVPADNGLRSRNPHWAILRGGTDARYSDSYCLLFGDAVRILCCVDALSSVQLPDDVLAHCGSTYRTVHSHFICLQTQNTRVSLSQLQSIGSFELTVVPCPKYSSLHETLRLALENMPLSIDLPNVARMSHMISMCRSLISHSQNSRLMRGLPRTNVHYVSKLVTEATRSITEHLNPQALRAVLHPYFHLEPDAVELDHPETAVPADLVSYLSPFWWRVLSTVLTNRNDILGLGILTRSFQLVHRQMFHSPSRSRDHSDVRLSSFYHRSGELHRKVSSCLGRLRDAYASLISAGSCLSARVRLSDLEKITDSASLKLEQGRARLFISAQSARNNVVRILRNEVIPFLRDLTTECEEYAHAIKVFILDKQFMGPFLSNSPYLFSPECRKTALTIKQSLIALGRQCDVQSASLRGVSHKYNTPNTFHEIALRMHRCLERQLADFLISFQTSLYLVSKGLKRSLQAVEHTWVDAFTCLDEGNLLVDCRAASDVQLLAGKLQEQYDLIEAFIRKHHNNSFPVLYDAMFSTQSLLVKAGSHQIQVDSPYRQLVDRVQIPYGSKNKTERTVLLDNLREMVSVPDWPPIHSTKTTPLGESKMVQTSNSPISDYPQTDTQSLPIVIMRRADASSLYVVPPRPDAGCLNVPLVSVPRESSGFLLSPRAAVQSRFIRKLASADLANANNSQPESSSMVNTSSSAAATSSGPGIIAVGAKRVCIRLPNEQQLYAGSTEIIEQKVFKSGSNISVGLPLIRTVRMDRRRLGRLKRRMKITHSVCVQKHSKRSEQPVDTSPVDLCSESSEENLLQLLADEGVTVYDLGKDNDIHVKSAESALSEVENDAVLQSVDATGTKANSMEENVRKCNVHFDILNSAMEMEKPSRNSTTASQYQSDYVESETPEHALSVSLNPSSASNASATSETASDYTDVNSVSNAPISNSTKAPPSGAPDRLCLVQEELVNQHPVDSDNMDQLRSPPKSTSYEPQSAAETEGSQTFLAADLKNSVAESEATRAGSLGWTAGQNRGAAPDGSGSLNLETGRDSAYPNAINNTATSASLFVSALPESIKDNGSFVSRAAVSSSLPCSPTSTKARPVSRLNVQPSANIGDITHSNFSSSPVSPISPPVLPNSNHSARIGILLKQVTAELSELAPWFDKYGNSQCPAPGPVTAAALGQLSPLSTAPALSSLDLISEDY</sequence>
<keyword evidence="3" id="KW-1185">Reference proteome</keyword>
<accession>A0A8E0VFU3</accession>
<dbReference type="Proteomes" id="UP000728185">
    <property type="component" value="Unassembled WGS sequence"/>
</dbReference>
<feature type="compositionally biased region" description="Polar residues" evidence="1">
    <location>
        <begin position="888"/>
        <end position="900"/>
    </location>
</feature>
<feature type="region of interest" description="Disordered" evidence="1">
    <location>
        <begin position="1019"/>
        <end position="1044"/>
    </location>
</feature>
<feature type="non-terminal residue" evidence="2">
    <location>
        <position position="1200"/>
    </location>
</feature>
<dbReference type="AlphaFoldDB" id="A0A8E0VFU3"/>
<evidence type="ECO:0000256" key="1">
    <source>
        <dbReference type="SAM" id="MobiDB-lite"/>
    </source>
</evidence>
<feature type="compositionally biased region" description="Polar residues" evidence="1">
    <location>
        <begin position="983"/>
        <end position="998"/>
    </location>
</feature>
<name>A0A8E0VFU3_9TREM</name>
<gene>
    <name evidence="2" type="ORF">FBUS_10144</name>
</gene>
<protein>
    <submittedName>
        <fullName evidence="2">Uncharacterized protein</fullName>
    </submittedName>
</protein>
<feature type="region of interest" description="Disordered" evidence="1">
    <location>
        <begin position="883"/>
        <end position="955"/>
    </location>
</feature>
<feature type="region of interest" description="Disordered" evidence="1">
    <location>
        <begin position="969"/>
        <end position="998"/>
    </location>
</feature>